<dbReference type="GO" id="GO:0017089">
    <property type="term" value="F:glycolipid transfer activity"/>
    <property type="evidence" value="ECO:0007669"/>
    <property type="project" value="TreeGrafter"/>
</dbReference>
<keyword evidence="1 2" id="KW-0732">Signal</keyword>
<organism evidence="4 5">
    <name type="scientific">Roseibium aggregatum</name>
    <dbReference type="NCBI Taxonomy" id="187304"/>
    <lineage>
        <taxon>Bacteria</taxon>
        <taxon>Pseudomonadati</taxon>
        <taxon>Pseudomonadota</taxon>
        <taxon>Alphaproteobacteria</taxon>
        <taxon>Hyphomicrobiales</taxon>
        <taxon>Stappiaceae</taxon>
        <taxon>Roseibium</taxon>
    </lineage>
</organism>
<dbReference type="RefSeq" id="WP_023001649.1">
    <property type="nucleotide sequence ID" value="NZ_CP045617.1"/>
</dbReference>
<feature type="chain" id="PRO_5005807611" evidence="2">
    <location>
        <begin position="23"/>
        <end position="192"/>
    </location>
</feature>
<dbReference type="AlphaFoldDB" id="A0A0M6Y960"/>
<reference evidence="5" key="1">
    <citation type="submission" date="2015-07" db="EMBL/GenBank/DDBJ databases">
        <authorList>
            <person name="Rodrigo-Torres Lidia"/>
            <person name="Arahal R.David."/>
        </authorList>
    </citation>
    <scope>NUCLEOTIDE SEQUENCE [LARGE SCALE GENOMIC DNA]</scope>
    <source>
        <strain evidence="5">CECT 4801</strain>
    </source>
</reference>
<evidence type="ECO:0000313" key="4">
    <source>
        <dbReference type="EMBL" id="CTQ45330.1"/>
    </source>
</evidence>
<dbReference type="InterPro" id="IPR005653">
    <property type="entry name" value="OstA-like_N"/>
</dbReference>
<name>A0A0M6Y960_9HYPH</name>
<dbReference type="Gene3D" id="2.60.450.10">
    <property type="entry name" value="Lipopolysaccharide (LPS) transport protein A like domain"/>
    <property type="match status" value="1"/>
</dbReference>
<protein>
    <submittedName>
        <fullName evidence="4">Lipopolysaccharide transport periplasmic protein LptA</fullName>
    </submittedName>
</protein>
<dbReference type="PANTHER" id="PTHR36504:SF1">
    <property type="entry name" value="LIPOPOLYSACCHARIDE EXPORT SYSTEM PROTEIN LPTA"/>
    <property type="match status" value="1"/>
</dbReference>
<dbReference type="Proteomes" id="UP000048926">
    <property type="component" value="Unassembled WGS sequence"/>
</dbReference>
<sequence length="192" mass="20127">MTFLKRMTIAAAAALLAGSAHAQTFSDAFAGFGSNDGEPIEIEASELRVEDNNNTATFVGDVLVTQGETSLKTQRLKVFYVGSGAEKTEESAVQQKISKLEAAGGVFITSKDQTAKGDEASFDMNKEVMVMTGKEVVLSQGPNVVVGNRLTVNLKTGQANLSAGNGKVSGQGSGRVKVRIQPNSVNNDQNGN</sequence>
<evidence type="ECO:0000259" key="3">
    <source>
        <dbReference type="Pfam" id="PF03968"/>
    </source>
</evidence>
<proteinExistence type="predicted"/>
<gene>
    <name evidence="4" type="ORF">LAL4801_03780</name>
</gene>
<dbReference type="InterPro" id="IPR052037">
    <property type="entry name" value="LPS_export_LptA"/>
</dbReference>
<keyword evidence="5" id="KW-1185">Reference proteome</keyword>
<dbReference type="GO" id="GO:0015920">
    <property type="term" value="P:lipopolysaccharide transport"/>
    <property type="evidence" value="ECO:0007669"/>
    <property type="project" value="TreeGrafter"/>
</dbReference>
<feature type="signal peptide" evidence="2">
    <location>
        <begin position="1"/>
        <end position="22"/>
    </location>
</feature>
<dbReference type="EMBL" id="CXST01000002">
    <property type="protein sequence ID" value="CTQ45330.1"/>
    <property type="molecule type" value="Genomic_DNA"/>
</dbReference>
<accession>A0A0M6Y960</accession>
<evidence type="ECO:0000313" key="5">
    <source>
        <dbReference type="Proteomes" id="UP000048926"/>
    </source>
</evidence>
<feature type="domain" description="Organic solvent tolerance-like N-terminal" evidence="3">
    <location>
        <begin position="41"/>
        <end position="157"/>
    </location>
</feature>
<dbReference type="GO" id="GO:0009279">
    <property type="term" value="C:cell outer membrane"/>
    <property type="evidence" value="ECO:0007669"/>
    <property type="project" value="TreeGrafter"/>
</dbReference>
<dbReference type="Pfam" id="PF03968">
    <property type="entry name" value="LptD_N"/>
    <property type="match status" value="1"/>
</dbReference>
<dbReference type="OrthoDB" id="9811926at2"/>
<evidence type="ECO:0000256" key="1">
    <source>
        <dbReference type="ARBA" id="ARBA00022729"/>
    </source>
</evidence>
<evidence type="ECO:0000256" key="2">
    <source>
        <dbReference type="SAM" id="SignalP"/>
    </source>
</evidence>
<dbReference type="GO" id="GO:0030288">
    <property type="term" value="C:outer membrane-bounded periplasmic space"/>
    <property type="evidence" value="ECO:0007669"/>
    <property type="project" value="TreeGrafter"/>
</dbReference>
<dbReference type="STRING" id="187304.B0E33_04530"/>
<dbReference type="KEGG" id="lagg:B0E33_04530"/>
<dbReference type="PANTHER" id="PTHR36504">
    <property type="entry name" value="LIPOPOLYSACCHARIDE EXPORT SYSTEM PROTEIN LPTA"/>
    <property type="match status" value="1"/>
</dbReference>